<feature type="repeat" description="ANK" evidence="3">
    <location>
        <begin position="849"/>
        <end position="886"/>
    </location>
</feature>
<feature type="compositionally biased region" description="Polar residues" evidence="4">
    <location>
        <begin position="915"/>
        <end position="924"/>
    </location>
</feature>
<protein>
    <submittedName>
        <fullName evidence="5 6">Uncharacterized protein</fullName>
    </submittedName>
</protein>
<feature type="region of interest" description="Disordered" evidence="4">
    <location>
        <begin position="174"/>
        <end position="195"/>
    </location>
</feature>
<gene>
    <name evidence="6" type="primary">20211132</name>
    <name evidence="5" type="ORF">HELRODRAFT_189103</name>
</gene>
<reference evidence="5 7" key="2">
    <citation type="journal article" date="2013" name="Nature">
        <title>Insights into bilaterian evolution from three spiralian genomes.</title>
        <authorList>
            <person name="Simakov O."/>
            <person name="Marletaz F."/>
            <person name="Cho S.J."/>
            <person name="Edsinger-Gonzales E."/>
            <person name="Havlak P."/>
            <person name="Hellsten U."/>
            <person name="Kuo D.H."/>
            <person name="Larsson T."/>
            <person name="Lv J."/>
            <person name="Arendt D."/>
            <person name="Savage R."/>
            <person name="Osoegawa K."/>
            <person name="de Jong P."/>
            <person name="Grimwood J."/>
            <person name="Chapman J.A."/>
            <person name="Shapiro H."/>
            <person name="Aerts A."/>
            <person name="Otillar R.P."/>
            <person name="Terry A.Y."/>
            <person name="Boore J.L."/>
            <person name="Grigoriev I.V."/>
            <person name="Lindberg D.R."/>
            <person name="Seaver E.C."/>
            <person name="Weisblat D.A."/>
            <person name="Putnam N.H."/>
            <person name="Rokhsar D.S."/>
        </authorList>
    </citation>
    <scope>NUCLEOTIDE SEQUENCE</scope>
</reference>
<dbReference type="PROSITE" id="PS50297">
    <property type="entry name" value="ANK_REP_REGION"/>
    <property type="match status" value="2"/>
</dbReference>
<dbReference type="EMBL" id="AMQM01001301">
    <property type="status" value="NOT_ANNOTATED_CDS"/>
    <property type="molecule type" value="Genomic_DNA"/>
</dbReference>
<feature type="compositionally biased region" description="Low complexity" evidence="4">
    <location>
        <begin position="320"/>
        <end position="343"/>
    </location>
</feature>
<dbReference type="Gene3D" id="1.25.40.20">
    <property type="entry name" value="Ankyrin repeat-containing domain"/>
    <property type="match status" value="2"/>
</dbReference>
<proteinExistence type="predicted"/>
<feature type="compositionally biased region" description="Basic residues" evidence="4">
    <location>
        <begin position="929"/>
        <end position="940"/>
    </location>
</feature>
<dbReference type="InterPro" id="IPR002110">
    <property type="entry name" value="Ankyrin_rpt"/>
</dbReference>
<evidence type="ECO:0000313" key="5">
    <source>
        <dbReference type="EMBL" id="ESN96089.1"/>
    </source>
</evidence>
<feature type="compositionally biased region" description="Low complexity" evidence="4">
    <location>
        <begin position="960"/>
        <end position="975"/>
    </location>
</feature>
<feature type="region of interest" description="Disordered" evidence="4">
    <location>
        <begin position="415"/>
        <end position="471"/>
    </location>
</feature>
<reference evidence="6" key="3">
    <citation type="submission" date="2015-06" db="UniProtKB">
        <authorList>
            <consortium name="EnsemblMetazoa"/>
        </authorList>
    </citation>
    <scope>IDENTIFICATION</scope>
</reference>
<dbReference type="InterPro" id="IPR036770">
    <property type="entry name" value="Ankyrin_rpt-contain_sf"/>
</dbReference>
<organism evidence="6 7">
    <name type="scientific">Helobdella robusta</name>
    <name type="common">Californian leech</name>
    <dbReference type="NCBI Taxonomy" id="6412"/>
    <lineage>
        <taxon>Eukaryota</taxon>
        <taxon>Metazoa</taxon>
        <taxon>Spiralia</taxon>
        <taxon>Lophotrochozoa</taxon>
        <taxon>Annelida</taxon>
        <taxon>Clitellata</taxon>
        <taxon>Hirudinea</taxon>
        <taxon>Rhynchobdellida</taxon>
        <taxon>Glossiphoniidae</taxon>
        <taxon>Helobdella</taxon>
    </lineage>
</organism>
<feature type="region of interest" description="Disordered" evidence="4">
    <location>
        <begin position="960"/>
        <end position="1008"/>
    </location>
</feature>
<keyword evidence="1" id="KW-0677">Repeat</keyword>
<dbReference type="InParanoid" id="T1FQN5"/>
<evidence type="ECO:0000313" key="7">
    <source>
        <dbReference type="Proteomes" id="UP000015101"/>
    </source>
</evidence>
<dbReference type="RefSeq" id="XP_009025337.1">
    <property type="nucleotide sequence ID" value="XM_009027089.1"/>
</dbReference>
<reference evidence="7" key="1">
    <citation type="submission" date="2012-12" db="EMBL/GenBank/DDBJ databases">
        <authorList>
            <person name="Hellsten U."/>
            <person name="Grimwood J."/>
            <person name="Chapman J.A."/>
            <person name="Shapiro H."/>
            <person name="Aerts A."/>
            <person name="Otillar R.P."/>
            <person name="Terry A.Y."/>
            <person name="Boore J.L."/>
            <person name="Simakov O."/>
            <person name="Marletaz F."/>
            <person name="Cho S.-J."/>
            <person name="Edsinger-Gonzales E."/>
            <person name="Havlak P."/>
            <person name="Kuo D.-H."/>
            <person name="Larsson T."/>
            <person name="Lv J."/>
            <person name="Arendt D."/>
            <person name="Savage R."/>
            <person name="Osoegawa K."/>
            <person name="de Jong P."/>
            <person name="Lindberg D.R."/>
            <person name="Seaver E.C."/>
            <person name="Weisblat D.A."/>
            <person name="Putnam N.H."/>
            <person name="Grigoriev I.V."/>
            <person name="Rokhsar D.S."/>
        </authorList>
    </citation>
    <scope>NUCLEOTIDE SEQUENCE</scope>
</reference>
<dbReference type="STRING" id="6412.T1FQN5"/>
<dbReference type="PANTHER" id="PTHR24180">
    <property type="entry name" value="CYCLIN-DEPENDENT KINASE INHIBITOR 2C-RELATED"/>
    <property type="match status" value="1"/>
</dbReference>
<dbReference type="EMBL" id="KB097495">
    <property type="protein sequence ID" value="ESN96089.1"/>
    <property type="molecule type" value="Genomic_DNA"/>
</dbReference>
<evidence type="ECO:0000256" key="4">
    <source>
        <dbReference type="SAM" id="MobiDB-lite"/>
    </source>
</evidence>
<dbReference type="KEGG" id="hro:HELRODRAFT_189103"/>
<feature type="region of interest" description="Disordered" evidence="4">
    <location>
        <begin position="906"/>
        <end position="944"/>
    </location>
</feature>
<keyword evidence="2 3" id="KW-0040">ANK repeat</keyword>
<feature type="region of interest" description="Disordered" evidence="4">
    <location>
        <begin position="318"/>
        <end position="343"/>
    </location>
</feature>
<feature type="repeat" description="ANK" evidence="3">
    <location>
        <begin position="672"/>
        <end position="700"/>
    </location>
</feature>
<dbReference type="OrthoDB" id="10254947at2759"/>
<dbReference type="CTD" id="20211132"/>
<accession>T1FQN5</accession>
<evidence type="ECO:0000313" key="6">
    <source>
        <dbReference type="EnsemblMetazoa" id="HelroP189103"/>
    </source>
</evidence>
<dbReference type="SUPFAM" id="SSF48403">
    <property type="entry name" value="Ankyrin repeat"/>
    <property type="match status" value="1"/>
</dbReference>
<dbReference type="InterPro" id="IPR051637">
    <property type="entry name" value="Ank_repeat_dom-contain_49"/>
</dbReference>
<dbReference type="HOGENOM" id="CLU_298323_0_0_1"/>
<dbReference type="eggNOG" id="KOG0504">
    <property type="taxonomic scope" value="Eukaryota"/>
</dbReference>
<name>T1FQN5_HELRO</name>
<evidence type="ECO:0000256" key="2">
    <source>
        <dbReference type="ARBA" id="ARBA00023043"/>
    </source>
</evidence>
<dbReference type="Pfam" id="PF00023">
    <property type="entry name" value="Ank"/>
    <property type="match status" value="1"/>
</dbReference>
<evidence type="ECO:0000256" key="3">
    <source>
        <dbReference type="PROSITE-ProRule" id="PRU00023"/>
    </source>
</evidence>
<dbReference type="PROSITE" id="PS50088">
    <property type="entry name" value="ANK_REPEAT"/>
    <property type="match status" value="2"/>
</dbReference>
<feature type="compositionally biased region" description="Low complexity" evidence="4">
    <location>
        <begin position="984"/>
        <end position="1002"/>
    </location>
</feature>
<dbReference type="AlphaFoldDB" id="T1FQN5"/>
<keyword evidence="7" id="KW-1185">Reference proteome</keyword>
<sequence>MELLSNKIEKFDLTKSTDLVPIFEDIASITERIDKKLTLEDEDSPNRDISVIHRGPIKGIPTDITSQDKITEPYKKFARPRTPEYASHGYDQVNNFMADRFLANVDLFNDNLLPPSLLSHQKFMAQSQNFILSNQAVQANLYLKQQQQQQYLSLIQPNYQQSYQIPGVQLQPQLHQTQQHQNQQPQLQQPQLQQQQQQYQTFDFEDTLNQTLINHSTPCLQPAVPVSYHRQQQQLLPPQQQLLQPQQPPFININSSYNFAPSDVPEVTDSNKNKSAREVLAEQPNNPKFSMPTCNFMPRKNVLYNEHGEIIGEMKVNNEQPQQQQQQLLHQPPQQILQPQHHQYQQQQQAFFFQQAIQQRPQQQQQLLQNELRYQEMSMQQPQKQQQQQQQQQQQNYINNFSKNLQKDITYSKNINYGNKTNKEYDKTLPENLKISKTTNSTEISERRNKRKNDEPQNENLEEKNQNEDTANDLRILDDYLGHEDIDDLISNYDHDIKHMPQFQQQHPAHCQSKNDPCDALSDSIFDDGDDIDDNIDKYGYVGAIRNLFQEMEKYDLPGEKFCFADEIIAMNEKIDKENLSSLGELDSNGHKSPAIIIPGSVGTDSPIGSNNGFQSDLKALGNVDIGEQDEEGDNLIHGAVINSDLRLMSKIVTKLKIDDGMKKVLEMKNKLKQTPLSIAVISNQSRFVKQLIDLGADPNTNIIPNCSDAIAVKSCLSMKPLHFAAAKGHLWLDCLKELLASPVIDVNAANSDGKTPLICAILNHGQFYESKKINSIQTIEVLVENGANMNKPDPSFDMTPLHYAISAKSYDLVRCIVGLADSHIPNSSKQLDRSKNELAKMMSAKTGAGYTALHLAVAIEMPPSEHFKLIQLLLSKGADPSCKNSDGQLPRELTKNQKVVELLKGLGTKHATNRKTPAQQQPYDSYKQHHPRHHHHHQQKNTIFSSSPHSMYYLTPPSSISGSVSSNSSGKSLSPMRHHINVPSPAESTYSTSPSSSTLSSAYQLRS</sequence>
<dbReference type="SMART" id="SM00248">
    <property type="entry name" value="ANK"/>
    <property type="match status" value="6"/>
</dbReference>
<dbReference type="PANTHER" id="PTHR24180:SF45">
    <property type="entry name" value="POLY [ADP-RIBOSE] POLYMERASE TANKYRASE"/>
    <property type="match status" value="1"/>
</dbReference>
<feature type="compositionally biased region" description="Basic and acidic residues" evidence="4">
    <location>
        <begin position="444"/>
        <end position="467"/>
    </location>
</feature>
<evidence type="ECO:0000256" key="1">
    <source>
        <dbReference type="ARBA" id="ARBA00022737"/>
    </source>
</evidence>
<dbReference type="Pfam" id="PF12796">
    <property type="entry name" value="Ank_2"/>
    <property type="match status" value="1"/>
</dbReference>
<dbReference type="Proteomes" id="UP000015101">
    <property type="component" value="Unassembled WGS sequence"/>
</dbReference>
<dbReference type="GeneID" id="20211132"/>
<dbReference type="EnsemblMetazoa" id="HelroT189103">
    <property type="protein sequence ID" value="HelroP189103"/>
    <property type="gene ID" value="HelroG189103"/>
</dbReference>